<dbReference type="AlphaFoldDB" id="A0A839Q2T5"/>
<dbReference type="Gene3D" id="3.40.50.1820">
    <property type="entry name" value="alpha/beta hydrolase"/>
    <property type="match status" value="1"/>
</dbReference>
<reference evidence="4 5" key="1">
    <citation type="submission" date="2020-08" db="EMBL/GenBank/DDBJ databases">
        <title>The Agave Microbiome: Exploring the role of microbial communities in plant adaptations to desert environments.</title>
        <authorList>
            <person name="Partida-Martinez L.P."/>
        </authorList>
    </citation>
    <scope>NUCLEOTIDE SEQUENCE [LARGE SCALE GENOMIC DNA]</scope>
    <source>
        <strain evidence="4 5">AT2.18</strain>
    </source>
</reference>
<dbReference type="InterPro" id="IPR047202">
    <property type="entry name" value="Lipocalin_Blc-like_dom"/>
</dbReference>
<evidence type="ECO:0000259" key="3">
    <source>
        <dbReference type="Pfam" id="PF08212"/>
    </source>
</evidence>
<feature type="compositionally biased region" description="Low complexity" evidence="1">
    <location>
        <begin position="133"/>
        <end position="160"/>
    </location>
</feature>
<keyword evidence="2" id="KW-0732">Signal</keyword>
<sequence length="612" mass="63113">MTSTRWALWLGMFGAGACIALGTAGTAAADTGNSDGSEGSDPSSQSSGSNSTAPQSESSVRSEDGAETDTETDSETDVEPETQTETDSAPEPEPEAAPEPESEPAPELQAEPEPETEPAGDSESSVAQDDQPESAPAAPPSVENEPSAQFSPAAAQAIPPGVTGVKTSRAPLTIPVGPKGYATRADWYLPTQSDGSVTATGVIWLQHGFLGSKASMSKLARTLSQQTNSIVVAPNISSFPLACSSCWINGVPMQQAVATMFLGDRTSLALSAQTAGYLGALPEDFVMSGHSAGGGFASAVGGYYAGDPSSDGDLRGVVMFDGFSFSGVVPKALESLSNPYIPVYQIAAPPQPWNSSGATTKELVAARPGQFVGVTLAGGSHVDSLIGGSPIFDFVAQLATGFSPSGNTDAVYTLATGWINDLYLGLGPADGAGVYGSPDQYLVLGDAAGVVLAPAPVVDLDRYLGTWYEVGSVKQFFSIGLVNTKAEYTLNPDGSVRVENTGNYFVNNGPESTIVGSALPVDPANNKLTVRFFGPPSADPPGNYWIVDLDADYQWAVVTDSTGRSGFLLTRDATVSADFYQELLDRASVNGVKGRITPTPQPAAAQETTTSV</sequence>
<dbReference type="EMBL" id="JACHVU010000001">
    <property type="protein sequence ID" value="MBB2988635.1"/>
    <property type="molecule type" value="Genomic_DNA"/>
</dbReference>
<dbReference type="InterPro" id="IPR029058">
    <property type="entry name" value="AB_hydrolase_fold"/>
</dbReference>
<feature type="compositionally biased region" description="Low complexity" evidence="1">
    <location>
        <begin position="26"/>
        <end position="56"/>
    </location>
</feature>
<dbReference type="InterPro" id="IPR022272">
    <property type="entry name" value="Lipocalin_CS"/>
</dbReference>
<dbReference type="CDD" id="cd19438">
    <property type="entry name" value="lipocalin_Blc-like"/>
    <property type="match status" value="1"/>
</dbReference>
<dbReference type="Gene3D" id="2.40.128.20">
    <property type="match status" value="1"/>
</dbReference>
<keyword evidence="5" id="KW-1185">Reference proteome</keyword>
<dbReference type="PANTHER" id="PTHR10612">
    <property type="entry name" value="APOLIPOPROTEIN D"/>
    <property type="match status" value="1"/>
</dbReference>
<dbReference type="SUPFAM" id="SSF50814">
    <property type="entry name" value="Lipocalins"/>
    <property type="match status" value="1"/>
</dbReference>
<evidence type="ECO:0000256" key="2">
    <source>
        <dbReference type="SAM" id="SignalP"/>
    </source>
</evidence>
<evidence type="ECO:0000313" key="4">
    <source>
        <dbReference type="EMBL" id="MBB2988635.1"/>
    </source>
</evidence>
<dbReference type="RefSeq" id="WP_183465950.1">
    <property type="nucleotide sequence ID" value="NZ_JACHVU010000001.1"/>
</dbReference>
<feature type="domain" description="Lipocalin/cytosolic fatty-acid binding" evidence="3">
    <location>
        <begin position="458"/>
        <end position="591"/>
    </location>
</feature>
<organism evidence="4 5">
    <name type="scientific">Mycolicibacterium iranicum</name>
    <name type="common">Mycobacterium iranicum</name>
    <dbReference type="NCBI Taxonomy" id="912594"/>
    <lineage>
        <taxon>Bacteria</taxon>
        <taxon>Bacillati</taxon>
        <taxon>Actinomycetota</taxon>
        <taxon>Actinomycetes</taxon>
        <taxon>Mycobacteriales</taxon>
        <taxon>Mycobacteriaceae</taxon>
        <taxon>Mycolicibacterium</taxon>
    </lineage>
</organism>
<name>A0A839Q2T5_MYCIR</name>
<dbReference type="Proteomes" id="UP000550501">
    <property type="component" value="Unassembled WGS sequence"/>
</dbReference>
<gene>
    <name evidence="4" type="ORF">FHR72_000092</name>
</gene>
<feature type="compositionally biased region" description="Acidic residues" evidence="1">
    <location>
        <begin position="65"/>
        <end position="120"/>
    </location>
</feature>
<accession>A0A839Q2T5</accession>
<feature type="signal peptide" evidence="2">
    <location>
        <begin position="1"/>
        <end position="29"/>
    </location>
</feature>
<evidence type="ECO:0000313" key="5">
    <source>
        <dbReference type="Proteomes" id="UP000550501"/>
    </source>
</evidence>
<feature type="region of interest" description="Disordered" evidence="1">
    <location>
        <begin position="26"/>
        <end position="170"/>
    </location>
</feature>
<dbReference type="PANTHER" id="PTHR10612:SF34">
    <property type="entry name" value="APOLIPOPROTEIN D"/>
    <property type="match status" value="1"/>
</dbReference>
<proteinExistence type="predicted"/>
<protein>
    <submittedName>
        <fullName evidence="4">Lipocalin</fullName>
    </submittedName>
</protein>
<dbReference type="InterPro" id="IPR000566">
    <property type="entry name" value="Lipocln_cytosolic_FA-bd_dom"/>
</dbReference>
<dbReference type="GO" id="GO:0006950">
    <property type="term" value="P:response to stress"/>
    <property type="evidence" value="ECO:0007669"/>
    <property type="project" value="UniProtKB-ARBA"/>
</dbReference>
<evidence type="ECO:0000256" key="1">
    <source>
        <dbReference type="SAM" id="MobiDB-lite"/>
    </source>
</evidence>
<dbReference type="Pfam" id="PF08212">
    <property type="entry name" value="Lipocalin_2"/>
    <property type="match status" value="1"/>
</dbReference>
<dbReference type="InterPro" id="IPR012674">
    <property type="entry name" value="Calycin"/>
</dbReference>
<dbReference type="PROSITE" id="PS00213">
    <property type="entry name" value="LIPOCALIN"/>
    <property type="match status" value="1"/>
</dbReference>
<comment type="caution">
    <text evidence="4">The sequence shown here is derived from an EMBL/GenBank/DDBJ whole genome shotgun (WGS) entry which is preliminary data.</text>
</comment>
<dbReference type="SUPFAM" id="SSF53474">
    <property type="entry name" value="alpha/beta-Hydrolases"/>
    <property type="match status" value="1"/>
</dbReference>
<feature type="chain" id="PRO_5032716252" evidence="2">
    <location>
        <begin position="30"/>
        <end position="612"/>
    </location>
</feature>
<dbReference type="PROSITE" id="PS51257">
    <property type="entry name" value="PROKAR_LIPOPROTEIN"/>
    <property type="match status" value="1"/>
</dbReference>